<evidence type="ECO:0000313" key="3">
    <source>
        <dbReference type="Proteomes" id="UP000308197"/>
    </source>
</evidence>
<sequence length="322" mass="35330">MPTRSGLSARYASSPSPRVPEACRPLPTPGRRAHDIHRRSRRCHGQEPRQSCLNLAIPRCYPGRLRPIANPSVLLPDSVLSTQVPSVSNLNVRRPGLETEGSVSPESARRIRTYERQPPLGPVTYAAGSSFCGAATQRILTLQYARCPSRPGRDQPATSRLHGQRCLSSSCESHSGTCLPWTARTSSRTSACRNRPLRELDDLPGLRARASKPTTRIRTLARRARTPSLRRRPQPSEGAGPASTRTRSICTFSPPNPARVPPASLLRVRAWGGSAAFCAKHASRARIPVRFSARCGARPARRGRPLTSRVWEPTTRSGRRVS</sequence>
<evidence type="ECO:0000313" key="2">
    <source>
        <dbReference type="EMBL" id="TFK91920.1"/>
    </source>
</evidence>
<reference evidence="2 3" key="1">
    <citation type="journal article" date="2019" name="Nat. Ecol. Evol.">
        <title>Megaphylogeny resolves global patterns of mushroom evolution.</title>
        <authorList>
            <person name="Varga T."/>
            <person name="Krizsan K."/>
            <person name="Foldi C."/>
            <person name="Dima B."/>
            <person name="Sanchez-Garcia M."/>
            <person name="Sanchez-Ramirez S."/>
            <person name="Szollosi G.J."/>
            <person name="Szarkandi J.G."/>
            <person name="Papp V."/>
            <person name="Albert L."/>
            <person name="Andreopoulos W."/>
            <person name="Angelini C."/>
            <person name="Antonin V."/>
            <person name="Barry K.W."/>
            <person name="Bougher N.L."/>
            <person name="Buchanan P."/>
            <person name="Buyck B."/>
            <person name="Bense V."/>
            <person name="Catcheside P."/>
            <person name="Chovatia M."/>
            <person name="Cooper J."/>
            <person name="Damon W."/>
            <person name="Desjardin D."/>
            <person name="Finy P."/>
            <person name="Geml J."/>
            <person name="Haridas S."/>
            <person name="Hughes K."/>
            <person name="Justo A."/>
            <person name="Karasinski D."/>
            <person name="Kautmanova I."/>
            <person name="Kiss B."/>
            <person name="Kocsube S."/>
            <person name="Kotiranta H."/>
            <person name="LaButti K.M."/>
            <person name="Lechner B.E."/>
            <person name="Liimatainen K."/>
            <person name="Lipzen A."/>
            <person name="Lukacs Z."/>
            <person name="Mihaltcheva S."/>
            <person name="Morgado L.N."/>
            <person name="Niskanen T."/>
            <person name="Noordeloos M.E."/>
            <person name="Ohm R.A."/>
            <person name="Ortiz-Santana B."/>
            <person name="Ovrebo C."/>
            <person name="Racz N."/>
            <person name="Riley R."/>
            <person name="Savchenko A."/>
            <person name="Shiryaev A."/>
            <person name="Soop K."/>
            <person name="Spirin V."/>
            <person name="Szebenyi C."/>
            <person name="Tomsovsky M."/>
            <person name="Tulloss R.E."/>
            <person name="Uehling J."/>
            <person name="Grigoriev I.V."/>
            <person name="Vagvolgyi C."/>
            <person name="Papp T."/>
            <person name="Martin F.M."/>
            <person name="Miettinen O."/>
            <person name="Hibbett D.S."/>
            <person name="Nagy L.G."/>
        </authorList>
    </citation>
    <scope>NUCLEOTIDE SEQUENCE [LARGE SCALE GENOMIC DNA]</scope>
    <source>
        <strain evidence="2 3">HHB13444</strain>
    </source>
</reference>
<dbReference type="Proteomes" id="UP000308197">
    <property type="component" value="Unassembled WGS sequence"/>
</dbReference>
<dbReference type="EMBL" id="ML211009">
    <property type="protein sequence ID" value="TFK91920.1"/>
    <property type="molecule type" value="Genomic_DNA"/>
</dbReference>
<name>A0A5C3PU60_9APHY</name>
<feature type="region of interest" description="Disordered" evidence="1">
    <location>
        <begin position="210"/>
        <end position="256"/>
    </location>
</feature>
<feature type="compositionally biased region" description="Basic residues" evidence="1">
    <location>
        <begin position="219"/>
        <end position="233"/>
    </location>
</feature>
<accession>A0A5C3PU60</accession>
<feature type="region of interest" description="Disordered" evidence="1">
    <location>
        <begin position="1"/>
        <end position="45"/>
    </location>
</feature>
<dbReference type="InParanoid" id="A0A5C3PU60"/>
<dbReference type="AlphaFoldDB" id="A0A5C3PU60"/>
<organism evidence="2 3">
    <name type="scientific">Polyporus arcularius HHB13444</name>
    <dbReference type="NCBI Taxonomy" id="1314778"/>
    <lineage>
        <taxon>Eukaryota</taxon>
        <taxon>Fungi</taxon>
        <taxon>Dikarya</taxon>
        <taxon>Basidiomycota</taxon>
        <taxon>Agaricomycotina</taxon>
        <taxon>Agaricomycetes</taxon>
        <taxon>Polyporales</taxon>
        <taxon>Polyporaceae</taxon>
        <taxon>Polyporus</taxon>
    </lineage>
</organism>
<evidence type="ECO:0000256" key="1">
    <source>
        <dbReference type="SAM" id="MobiDB-lite"/>
    </source>
</evidence>
<feature type="compositionally biased region" description="Polar residues" evidence="1">
    <location>
        <begin position="243"/>
        <end position="253"/>
    </location>
</feature>
<feature type="region of interest" description="Disordered" evidence="1">
    <location>
        <begin position="298"/>
        <end position="322"/>
    </location>
</feature>
<feature type="compositionally biased region" description="Basic residues" evidence="1">
    <location>
        <begin position="34"/>
        <end position="43"/>
    </location>
</feature>
<keyword evidence="3" id="KW-1185">Reference proteome</keyword>
<proteinExistence type="predicted"/>
<gene>
    <name evidence="2" type="ORF">K466DRAFT_279049</name>
</gene>
<protein>
    <submittedName>
        <fullName evidence="2">Uncharacterized protein</fullName>
    </submittedName>
</protein>